<dbReference type="Pfam" id="PF03851">
    <property type="entry name" value="UvdE"/>
    <property type="match status" value="1"/>
</dbReference>
<evidence type="ECO:0000256" key="1">
    <source>
        <dbReference type="ARBA" id="ARBA00022722"/>
    </source>
</evidence>
<evidence type="ECO:0000256" key="3">
    <source>
        <dbReference type="ARBA" id="ARBA00022763"/>
    </source>
</evidence>
<gene>
    <name evidence="7" type="primary">uvsE</name>
    <name evidence="7" type="ORF">OW729_16805</name>
</gene>
<name>A0ABT4DD84_9CLOT</name>
<protein>
    <submittedName>
        <fullName evidence="7">UV DNA damage repair endonuclease UvsE</fullName>
    </submittedName>
</protein>
<dbReference type="GO" id="GO:0004519">
    <property type="term" value="F:endonuclease activity"/>
    <property type="evidence" value="ECO:0007669"/>
    <property type="project" value="UniProtKB-KW"/>
</dbReference>
<keyword evidence="3" id="KW-0227">DNA damage</keyword>
<keyword evidence="8" id="KW-1185">Reference proteome</keyword>
<keyword evidence="1" id="KW-0540">Nuclease</keyword>
<evidence type="ECO:0000256" key="6">
    <source>
        <dbReference type="ARBA" id="ARBA00023204"/>
    </source>
</evidence>
<evidence type="ECO:0000313" key="7">
    <source>
        <dbReference type="EMBL" id="MCY6960279.1"/>
    </source>
</evidence>
<keyword evidence="5" id="KW-0378">Hydrolase</keyword>
<proteinExistence type="predicted"/>
<dbReference type="EMBL" id="JAPQFJ010000023">
    <property type="protein sequence ID" value="MCY6960279.1"/>
    <property type="molecule type" value="Genomic_DNA"/>
</dbReference>
<sequence>MIRKVGYACINNSLKPRSFQQCRLNSVYKYGIDYLRNKIVNNLNLTRDIIKWNIHNDIFMYRIPSNILPLVEHPDILRDFKWRWQDDQALLNIINEIKNVVQDNNIRLSMHPDQFTVLNSTKRNVVENSINYLNYHYKILNLLGGSDIIIHTGGVYGDKASAISRFIEIYTYLPREIKNMLRLENDDISFNIDDVLFISEKASIPVVLDIHHHRCNNKREITDSDIQTIKNTWEDTGSIPKMHISSGKTNTYDKSHSDYILEQDIILFTSLIKDIDVDLMVEAKEKDKATLKLISFLKEKKFNLFL</sequence>
<comment type="caution">
    <text evidence="7">The sequence shown here is derived from an EMBL/GenBank/DDBJ whole genome shotgun (WGS) entry which is preliminary data.</text>
</comment>
<dbReference type="SUPFAM" id="SSF51658">
    <property type="entry name" value="Xylose isomerase-like"/>
    <property type="match status" value="1"/>
</dbReference>
<keyword evidence="4" id="KW-0228">DNA excision</keyword>
<dbReference type="RefSeq" id="WP_268062711.1">
    <property type="nucleotide sequence ID" value="NZ_JAPQFJ010000023.1"/>
</dbReference>
<dbReference type="InterPro" id="IPR004601">
    <property type="entry name" value="UvdE"/>
</dbReference>
<evidence type="ECO:0000313" key="8">
    <source>
        <dbReference type="Proteomes" id="UP001144612"/>
    </source>
</evidence>
<keyword evidence="2 7" id="KW-0255">Endonuclease</keyword>
<evidence type="ECO:0000256" key="2">
    <source>
        <dbReference type="ARBA" id="ARBA00022759"/>
    </source>
</evidence>
<evidence type="ECO:0000256" key="5">
    <source>
        <dbReference type="ARBA" id="ARBA00022801"/>
    </source>
</evidence>
<dbReference type="Proteomes" id="UP001144612">
    <property type="component" value="Unassembled WGS sequence"/>
</dbReference>
<keyword evidence="6" id="KW-0234">DNA repair</keyword>
<evidence type="ECO:0000256" key="4">
    <source>
        <dbReference type="ARBA" id="ARBA00022769"/>
    </source>
</evidence>
<reference evidence="7" key="1">
    <citation type="submission" date="2022-12" db="EMBL/GenBank/DDBJ databases">
        <title>Clostridium sp. nov., isolated from industrial wastewater.</title>
        <authorList>
            <person name="Jiayan W."/>
        </authorList>
    </citation>
    <scope>NUCLEOTIDE SEQUENCE</scope>
    <source>
        <strain evidence="7">ZC22-4</strain>
    </source>
</reference>
<accession>A0ABT4DD84</accession>
<organism evidence="7 8">
    <name type="scientific">Clostridium brassicae</name>
    <dbReference type="NCBI Taxonomy" id="2999072"/>
    <lineage>
        <taxon>Bacteria</taxon>
        <taxon>Bacillati</taxon>
        <taxon>Bacillota</taxon>
        <taxon>Clostridia</taxon>
        <taxon>Eubacteriales</taxon>
        <taxon>Clostridiaceae</taxon>
        <taxon>Clostridium</taxon>
    </lineage>
</organism>
<dbReference type="Gene3D" id="3.20.20.150">
    <property type="entry name" value="Divalent-metal-dependent TIM barrel enzymes"/>
    <property type="match status" value="1"/>
</dbReference>
<dbReference type="PANTHER" id="PTHR31290">
    <property type="entry name" value="UV-DAMAGE ENDONUCLEASE"/>
    <property type="match status" value="1"/>
</dbReference>
<dbReference type="PANTHER" id="PTHR31290:SF5">
    <property type="entry name" value="UV-DAMAGE ENDONUCLEASE"/>
    <property type="match status" value="1"/>
</dbReference>
<dbReference type="NCBIfam" id="TIGR00629">
    <property type="entry name" value="uvde"/>
    <property type="match status" value="1"/>
</dbReference>
<dbReference type="InterPro" id="IPR036237">
    <property type="entry name" value="Xyl_isomerase-like_sf"/>
</dbReference>